<proteinExistence type="inferred from homology"/>
<accession>A0A173TCR2</accession>
<reference evidence="7 8" key="1">
    <citation type="submission" date="2015-09" db="EMBL/GenBank/DDBJ databases">
        <authorList>
            <consortium name="Pathogen Informatics"/>
        </authorList>
    </citation>
    <scope>NUCLEOTIDE SEQUENCE [LARGE SCALE GENOMIC DNA]</scope>
    <source>
        <strain evidence="7 8">2789STDY5834962</strain>
    </source>
</reference>
<comment type="caution">
    <text evidence="6">Lacks conserved residue(s) required for the propagation of feature annotation.</text>
</comment>
<keyword evidence="2 6" id="KW-0547">Nucleotide-binding</keyword>
<dbReference type="Gene3D" id="3.30.420.40">
    <property type="match status" value="2"/>
</dbReference>
<dbReference type="EMBL" id="CYXR01000013">
    <property type="protein sequence ID" value="CUM99008.1"/>
    <property type="molecule type" value="Genomic_DNA"/>
</dbReference>
<dbReference type="GO" id="GO:0005524">
    <property type="term" value="F:ATP binding"/>
    <property type="evidence" value="ECO:0007669"/>
    <property type="project" value="UniProtKB-KW"/>
</dbReference>
<name>A0A173TCR2_9FIRM</name>
<gene>
    <name evidence="7" type="primary">mreB_1</name>
    <name evidence="6" type="synonym">mreB</name>
    <name evidence="7" type="ORF">ERS852574_02006</name>
</gene>
<dbReference type="PANTHER" id="PTHR42749">
    <property type="entry name" value="CELL SHAPE-DETERMINING PROTEIN MREB"/>
    <property type="match status" value="1"/>
</dbReference>
<dbReference type="PRINTS" id="PR01652">
    <property type="entry name" value="SHAPEPROTEIN"/>
</dbReference>
<evidence type="ECO:0000256" key="2">
    <source>
        <dbReference type="ARBA" id="ARBA00022741"/>
    </source>
</evidence>
<dbReference type="SUPFAM" id="SSF53067">
    <property type="entry name" value="Actin-like ATPase domain"/>
    <property type="match status" value="2"/>
</dbReference>
<organism evidence="7 8">
    <name type="scientific">Coprococcus comes</name>
    <dbReference type="NCBI Taxonomy" id="410072"/>
    <lineage>
        <taxon>Bacteria</taxon>
        <taxon>Bacillati</taxon>
        <taxon>Bacillota</taxon>
        <taxon>Clostridia</taxon>
        <taxon>Lachnospirales</taxon>
        <taxon>Lachnospiraceae</taxon>
        <taxon>Coprococcus</taxon>
    </lineage>
</organism>
<evidence type="ECO:0000256" key="1">
    <source>
        <dbReference type="ARBA" id="ARBA00022490"/>
    </source>
</evidence>
<dbReference type="GO" id="GO:0005737">
    <property type="term" value="C:cytoplasm"/>
    <property type="evidence" value="ECO:0007669"/>
    <property type="project" value="UniProtKB-SubCell"/>
</dbReference>
<sequence length="340" mass="37786">MARNIYGLDLGTYEIKVYDKKQDNTWKEKNVIAIVDGKEILAVGDEAYAMFERTPGNIEVVFPMKEGVISRFTDMQYLLQNLLKKERRFTRGSEYLIAVPTDVTEVEKRAFFDLVVHSTAKAKEVSIVERGVAQCIGMGIDVRKTKGMLIVDFGAATTELSVVGSGGMVLNKMLKIGGMTFDVAVQNMVRRNYDFLIGRQTAEALRKRFGVLGGNGKASMVVAGRNLVVGVPRYQEIPSSAVRAAMKESLETCTSQIGQLIERTPPEVARSIRKNGICLTGGVSRLPGLDRYIEAVTGYPVHVAAKPDLCAVEGLRRMINSKELKKLSYSMLDENYRWIR</sequence>
<dbReference type="GO" id="GO:0008360">
    <property type="term" value="P:regulation of cell shape"/>
    <property type="evidence" value="ECO:0007669"/>
    <property type="project" value="UniProtKB-UniRule"/>
</dbReference>
<keyword evidence="3 6" id="KW-0067">ATP-binding</keyword>
<evidence type="ECO:0000313" key="8">
    <source>
        <dbReference type="Proteomes" id="UP000095727"/>
    </source>
</evidence>
<keyword evidence="4 6" id="KW-0133">Cell shape</keyword>
<dbReference type="Pfam" id="PF06723">
    <property type="entry name" value="MreB_Mbl"/>
    <property type="match status" value="1"/>
</dbReference>
<keyword evidence="1 6" id="KW-0963">Cytoplasm</keyword>
<comment type="function">
    <text evidence="6">Forms membrane-associated dynamic filaments that are essential for cell shape determination. Acts by regulating cell wall synthesis and cell elongation, and thus cell shape. A feedback loop between cell geometry and MreB localization may maintain elongated cell shape by targeting cell wall growth to regions of negative cell wall curvature.</text>
</comment>
<dbReference type="InterPro" id="IPR004753">
    <property type="entry name" value="MreB"/>
</dbReference>
<dbReference type="HAMAP" id="MF_02207">
    <property type="entry name" value="MreB"/>
    <property type="match status" value="1"/>
</dbReference>
<comment type="similarity">
    <text evidence="5 6">Belongs to the FtsA/MreB family.</text>
</comment>
<comment type="subunit">
    <text evidence="6">Forms polymers.</text>
</comment>
<dbReference type="RefSeq" id="WP_055157104.1">
    <property type="nucleotide sequence ID" value="NZ_CYXR01000013.1"/>
</dbReference>
<evidence type="ECO:0000256" key="6">
    <source>
        <dbReference type="HAMAP-Rule" id="MF_02207"/>
    </source>
</evidence>
<protein>
    <recommendedName>
        <fullName evidence="6">Cell shape-determining protein MreB</fullName>
    </recommendedName>
</protein>
<evidence type="ECO:0000313" key="7">
    <source>
        <dbReference type="EMBL" id="CUM99008.1"/>
    </source>
</evidence>
<evidence type="ECO:0000256" key="3">
    <source>
        <dbReference type="ARBA" id="ARBA00022840"/>
    </source>
</evidence>
<dbReference type="InterPro" id="IPR056546">
    <property type="entry name" value="MreB_MamK-like"/>
</dbReference>
<feature type="binding site" evidence="6">
    <location>
        <begin position="155"/>
        <end position="157"/>
    </location>
    <ligand>
        <name>ATP</name>
        <dbReference type="ChEBI" id="CHEBI:30616"/>
    </ligand>
</feature>
<comment type="subcellular location">
    <subcellularLocation>
        <location evidence="6">Cytoplasm</location>
    </subcellularLocation>
    <text evidence="6">Membrane-associated.</text>
</comment>
<dbReference type="InterPro" id="IPR043129">
    <property type="entry name" value="ATPase_NBD"/>
</dbReference>
<evidence type="ECO:0000256" key="4">
    <source>
        <dbReference type="ARBA" id="ARBA00022960"/>
    </source>
</evidence>
<dbReference type="GO" id="GO:0000902">
    <property type="term" value="P:cell morphogenesis"/>
    <property type="evidence" value="ECO:0007669"/>
    <property type="project" value="InterPro"/>
</dbReference>
<dbReference type="AlphaFoldDB" id="A0A173TCR2"/>
<dbReference type="PANTHER" id="PTHR42749:SF1">
    <property type="entry name" value="CELL SHAPE-DETERMINING PROTEIN MREB"/>
    <property type="match status" value="1"/>
</dbReference>
<dbReference type="Proteomes" id="UP000095727">
    <property type="component" value="Unassembled WGS sequence"/>
</dbReference>
<evidence type="ECO:0000256" key="5">
    <source>
        <dbReference type="ARBA" id="ARBA00023458"/>
    </source>
</evidence>